<evidence type="ECO:0000256" key="4">
    <source>
        <dbReference type="ARBA" id="ARBA00022692"/>
    </source>
</evidence>
<evidence type="ECO:0000256" key="6">
    <source>
        <dbReference type="ARBA" id="ARBA00023136"/>
    </source>
</evidence>
<evidence type="ECO:0000313" key="9">
    <source>
        <dbReference type="EMBL" id="SDD18507.1"/>
    </source>
</evidence>
<dbReference type="OrthoDB" id="5137249at2"/>
<dbReference type="GO" id="GO:0098797">
    <property type="term" value="C:plasma membrane protein complex"/>
    <property type="evidence" value="ECO:0007669"/>
    <property type="project" value="TreeGrafter"/>
</dbReference>
<accession>A0A1G6SQL8</accession>
<feature type="transmembrane region" description="Helical" evidence="7">
    <location>
        <begin position="700"/>
        <end position="725"/>
    </location>
</feature>
<comment type="similarity">
    <text evidence="2">Belongs to the ABC-4 integral membrane protein family. LolC/E subfamily.</text>
</comment>
<evidence type="ECO:0000313" key="10">
    <source>
        <dbReference type="Proteomes" id="UP000199628"/>
    </source>
</evidence>
<dbReference type="PANTHER" id="PTHR30489">
    <property type="entry name" value="LIPOPROTEIN-RELEASING SYSTEM TRANSMEMBRANE PROTEIN LOLE"/>
    <property type="match status" value="1"/>
</dbReference>
<keyword evidence="4 7" id="KW-0812">Transmembrane</keyword>
<dbReference type="Pfam" id="PF02687">
    <property type="entry name" value="FtsX"/>
    <property type="match status" value="2"/>
</dbReference>
<feature type="domain" description="ABC3 transporter permease C-terminal" evidence="8">
    <location>
        <begin position="271"/>
        <end position="386"/>
    </location>
</feature>
<protein>
    <submittedName>
        <fullName evidence="9">Putative ABC transport system permease protein</fullName>
    </submittedName>
</protein>
<keyword evidence="10" id="KW-1185">Reference proteome</keyword>
<dbReference type="Proteomes" id="UP000199628">
    <property type="component" value="Unassembled WGS sequence"/>
</dbReference>
<sequence length="785" mass="83707">MAPLTRKLARDLLRIKGQAIAIALVVAVGVLLQVMQSGLVVSLEETRRAYYERYRLADVYAPVTRAPGRLLEDLQEIQGVAAVELRVTGAARIDLPGVSVPVRARALSLRDLPRLNAVLVTAGRALTGDRPDEILLLDSFAKAHGLGPGDRIQATMNGARHAFRIAGLAMSPEFLYTTAPGEMVPDDGRFAVLLMAPDAIAAVFDMEGAFNEVLLSTARGVEAAGVIAEVDHLLENYGGAGAFALADLPSDTYITQEINGLRQVSHVVPPVFMAVAAFLLYIVISRMIQAERREIGLLKAFGYSNWEVGSHYLRLVMIISLGGAVLGGVAGILAGRALVDVYLLYYKFPFLVFRLDPSSFAIGFGASLLAASAGGLLVLRRVFELTPAVAMRPAAPADFSRARPFGGALARALDQPTRMVLRRLAREPLRMSGAVAGVGAATALAAAMASILAGFDDMVELTFGDIDRSDLMVSFIHPVAEQVRFDLAALPGVIEVEPFRVVDAVMVNGRNSYRGVINGMVEQPRLYRAVDAGTRPIAIRGDGLILATGLAQELKVGPGQMVTLDVREGRRPKVEVQVSAVAESLIGSPAFMQIAALNRLLSEPGRISGAYLRVDASRADETYRRLKDMPQVAGVAIKAESRAALRKMMDQGAGAMRYVMAAIAGVITFGVIYNAARVAQAERERDLAGLRVLGFTRSEVAFVLLGELAFVTLLALPVGALGGYGLSFAVSAGFSTDLYQIPASFGLASFGQATAIVILAALVSGWAVKRDIDRTDLVQALKSRE</sequence>
<dbReference type="STRING" id="639004.SAMN04488239_105334"/>
<comment type="subcellular location">
    <subcellularLocation>
        <location evidence="1">Cell membrane</location>
        <topology evidence="1">Multi-pass membrane protein</topology>
    </subcellularLocation>
</comment>
<evidence type="ECO:0000256" key="7">
    <source>
        <dbReference type="SAM" id="Phobius"/>
    </source>
</evidence>
<dbReference type="AlphaFoldDB" id="A0A1G6SQL8"/>
<dbReference type="InterPro" id="IPR003838">
    <property type="entry name" value="ABC3_permease_C"/>
</dbReference>
<dbReference type="InterPro" id="IPR051447">
    <property type="entry name" value="Lipoprotein-release_system"/>
</dbReference>
<name>A0A1G6SQL8_9RHOB</name>
<feature type="domain" description="ABC3 transporter permease C-terminal" evidence="8">
    <location>
        <begin position="659"/>
        <end position="767"/>
    </location>
</feature>
<dbReference type="GO" id="GO:0044874">
    <property type="term" value="P:lipoprotein localization to outer membrane"/>
    <property type="evidence" value="ECO:0007669"/>
    <property type="project" value="TreeGrafter"/>
</dbReference>
<dbReference type="RefSeq" id="WP_093030383.1">
    <property type="nucleotide sequence ID" value="NZ_FMZV01000005.1"/>
</dbReference>
<evidence type="ECO:0000259" key="8">
    <source>
        <dbReference type="Pfam" id="PF02687"/>
    </source>
</evidence>
<feature type="transmembrane region" description="Helical" evidence="7">
    <location>
        <begin position="658"/>
        <end position="679"/>
    </location>
</feature>
<dbReference type="EMBL" id="FMZV01000005">
    <property type="protein sequence ID" value="SDD18507.1"/>
    <property type="molecule type" value="Genomic_DNA"/>
</dbReference>
<feature type="transmembrane region" description="Helical" evidence="7">
    <location>
        <begin position="431"/>
        <end position="455"/>
    </location>
</feature>
<proteinExistence type="inferred from homology"/>
<reference evidence="10" key="1">
    <citation type="submission" date="2016-10" db="EMBL/GenBank/DDBJ databases">
        <authorList>
            <person name="Varghese N."/>
            <person name="Submissions S."/>
        </authorList>
    </citation>
    <scope>NUCLEOTIDE SEQUENCE [LARGE SCALE GENOMIC DNA]</scope>
    <source>
        <strain evidence="10">CGMCC 1.9108</strain>
    </source>
</reference>
<evidence type="ECO:0000256" key="2">
    <source>
        <dbReference type="ARBA" id="ARBA00005236"/>
    </source>
</evidence>
<keyword evidence="3" id="KW-1003">Cell membrane</keyword>
<feature type="transmembrane region" description="Helical" evidence="7">
    <location>
        <begin position="267"/>
        <end position="284"/>
    </location>
</feature>
<feature type="transmembrane region" description="Helical" evidence="7">
    <location>
        <begin position="745"/>
        <end position="768"/>
    </location>
</feature>
<evidence type="ECO:0000256" key="3">
    <source>
        <dbReference type="ARBA" id="ARBA00022475"/>
    </source>
</evidence>
<feature type="transmembrane region" description="Helical" evidence="7">
    <location>
        <begin position="315"/>
        <end position="339"/>
    </location>
</feature>
<organism evidence="9 10">
    <name type="scientific">Ruegeria marina</name>
    <dbReference type="NCBI Taxonomy" id="639004"/>
    <lineage>
        <taxon>Bacteria</taxon>
        <taxon>Pseudomonadati</taxon>
        <taxon>Pseudomonadota</taxon>
        <taxon>Alphaproteobacteria</taxon>
        <taxon>Rhodobacterales</taxon>
        <taxon>Roseobacteraceae</taxon>
        <taxon>Ruegeria</taxon>
    </lineage>
</organism>
<feature type="transmembrane region" description="Helical" evidence="7">
    <location>
        <begin position="359"/>
        <end position="379"/>
    </location>
</feature>
<evidence type="ECO:0000256" key="1">
    <source>
        <dbReference type="ARBA" id="ARBA00004651"/>
    </source>
</evidence>
<keyword evidence="5 7" id="KW-1133">Transmembrane helix</keyword>
<gene>
    <name evidence="9" type="ORF">SAMN04488239_105334</name>
</gene>
<evidence type="ECO:0000256" key="5">
    <source>
        <dbReference type="ARBA" id="ARBA00022989"/>
    </source>
</evidence>
<keyword evidence="6 7" id="KW-0472">Membrane</keyword>
<dbReference type="PANTHER" id="PTHR30489:SF0">
    <property type="entry name" value="LIPOPROTEIN-RELEASING SYSTEM TRANSMEMBRANE PROTEIN LOLE"/>
    <property type="match status" value="1"/>
</dbReference>